<name>A0A6G1HUC3_9PEZI</name>
<evidence type="ECO:0000256" key="3">
    <source>
        <dbReference type="SAM" id="MobiDB-lite"/>
    </source>
</evidence>
<keyword evidence="7" id="KW-1185">Reference proteome</keyword>
<feature type="domain" description="Nucleoside phosphorylase" evidence="4">
    <location>
        <begin position="67"/>
        <end position="336"/>
    </location>
</feature>
<dbReference type="GO" id="GO:0003824">
    <property type="term" value="F:catalytic activity"/>
    <property type="evidence" value="ECO:0007669"/>
    <property type="project" value="InterPro"/>
</dbReference>
<feature type="non-terminal residue" evidence="6">
    <location>
        <position position="984"/>
    </location>
</feature>
<feature type="compositionally biased region" description="Low complexity" evidence="3">
    <location>
        <begin position="16"/>
        <end position="25"/>
    </location>
</feature>
<dbReference type="InterPro" id="IPR036322">
    <property type="entry name" value="WD40_repeat_dom_sf"/>
</dbReference>
<dbReference type="InterPro" id="IPR000845">
    <property type="entry name" value="Nucleoside_phosphorylase_d"/>
</dbReference>
<dbReference type="OrthoDB" id="674604at2759"/>
<dbReference type="PROSITE" id="PS50294">
    <property type="entry name" value="WD_REPEATS_REGION"/>
    <property type="match status" value="1"/>
</dbReference>
<feature type="compositionally biased region" description="Basic residues" evidence="3">
    <location>
        <begin position="1"/>
        <end position="13"/>
    </location>
</feature>
<dbReference type="PANTHER" id="PTHR46082">
    <property type="entry name" value="ATP/GTP-BINDING PROTEIN-RELATED"/>
    <property type="match status" value="1"/>
</dbReference>
<dbReference type="InterPro" id="IPR015943">
    <property type="entry name" value="WD40/YVTN_repeat-like_dom_sf"/>
</dbReference>
<evidence type="ECO:0000259" key="4">
    <source>
        <dbReference type="Pfam" id="PF01048"/>
    </source>
</evidence>
<dbReference type="PROSITE" id="PS50082">
    <property type="entry name" value="WD_REPEATS_2"/>
    <property type="match status" value="1"/>
</dbReference>
<evidence type="ECO:0000256" key="1">
    <source>
        <dbReference type="ARBA" id="ARBA00022737"/>
    </source>
</evidence>
<feature type="domain" description="Nephrocystin 3-like N-terminal" evidence="5">
    <location>
        <begin position="406"/>
        <end position="562"/>
    </location>
</feature>
<evidence type="ECO:0000313" key="6">
    <source>
        <dbReference type="EMBL" id="KAF2399620.1"/>
    </source>
</evidence>
<reference evidence="6" key="1">
    <citation type="journal article" date="2020" name="Stud. Mycol.">
        <title>101 Dothideomycetes genomes: a test case for predicting lifestyles and emergence of pathogens.</title>
        <authorList>
            <person name="Haridas S."/>
            <person name="Albert R."/>
            <person name="Binder M."/>
            <person name="Bloem J."/>
            <person name="Labutti K."/>
            <person name="Salamov A."/>
            <person name="Andreopoulos B."/>
            <person name="Baker S."/>
            <person name="Barry K."/>
            <person name="Bills G."/>
            <person name="Bluhm B."/>
            <person name="Cannon C."/>
            <person name="Castanera R."/>
            <person name="Culley D."/>
            <person name="Daum C."/>
            <person name="Ezra D."/>
            <person name="Gonzalez J."/>
            <person name="Henrissat B."/>
            <person name="Kuo A."/>
            <person name="Liang C."/>
            <person name="Lipzen A."/>
            <person name="Lutzoni F."/>
            <person name="Magnuson J."/>
            <person name="Mondo S."/>
            <person name="Nolan M."/>
            <person name="Ohm R."/>
            <person name="Pangilinan J."/>
            <person name="Park H.-J."/>
            <person name="Ramirez L."/>
            <person name="Alfaro M."/>
            <person name="Sun H."/>
            <person name="Tritt A."/>
            <person name="Yoshinaga Y."/>
            <person name="Zwiers L.-H."/>
            <person name="Turgeon B."/>
            <person name="Goodwin S."/>
            <person name="Spatafora J."/>
            <person name="Crous P."/>
            <person name="Grigoriev I."/>
        </authorList>
    </citation>
    <scope>NUCLEOTIDE SEQUENCE</scope>
    <source>
        <strain evidence="6">CBS 262.69</strain>
    </source>
</reference>
<feature type="repeat" description="WD" evidence="2">
    <location>
        <begin position="962"/>
        <end position="984"/>
    </location>
</feature>
<dbReference type="SUPFAM" id="SSF53167">
    <property type="entry name" value="Purine and uridine phosphorylases"/>
    <property type="match status" value="1"/>
</dbReference>
<proteinExistence type="predicted"/>
<dbReference type="Proteomes" id="UP000799640">
    <property type="component" value="Unassembled WGS sequence"/>
</dbReference>
<gene>
    <name evidence="6" type="ORF">EJ06DRAFT_511795</name>
</gene>
<organism evidence="6 7">
    <name type="scientific">Trichodelitschia bisporula</name>
    <dbReference type="NCBI Taxonomy" id="703511"/>
    <lineage>
        <taxon>Eukaryota</taxon>
        <taxon>Fungi</taxon>
        <taxon>Dikarya</taxon>
        <taxon>Ascomycota</taxon>
        <taxon>Pezizomycotina</taxon>
        <taxon>Dothideomycetes</taxon>
        <taxon>Dothideomycetes incertae sedis</taxon>
        <taxon>Phaeotrichales</taxon>
        <taxon>Phaeotrichaceae</taxon>
        <taxon>Trichodelitschia</taxon>
    </lineage>
</organism>
<dbReference type="GO" id="GO:0009116">
    <property type="term" value="P:nucleoside metabolic process"/>
    <property type="evidence" value="ECO:0007669"/>
    <property type="project" value="InterPro"/>
</dbReference>
<dbReference type="SUPFAM" id="SSF50978">
    <property type="entry name" value="WD40 repeat-like"/>
    <property type="match status" value="1"/>
</dbReference>
<evidence type="ECO:0000313" key="7">
    <source>
        <dbReference type="Proteomes" id="UP000799640"/>
    </source>
</evidence>
<dbReference type="InterPro" id="IPR035994">
    <property type="entry name" value="Nucleoside_phosphorylase_sf"/>
</dbReference>
<sequence length="984" mass="108954">MPPAKRIRTRGRFHASSSLSRPSSPVAGETIAPAPASNVSQTSTLPLALHRTTNRKPTRQLRHEDYTIGWICALPIELAAAQEMLDEVHQPLPQDASDPNSYTLGRVGERNTVIMVLARTGTNSAASAVARMKSTFTSVKLGVMVGIGGGVPSPKVDIRLGDVVVCEPSKDCGGVIQYDLGKTRPGRVERTGYLNAPPEALQSALASLKAGHLKGRVGFLDHLAKLSNQPLFARDKAGPDVLYNAVYNHEEGEENCNNCKEEHSVRRQTRGEHVMVHYGTIASGNQVMRDAKERDKVSRKLGGVLCFEMEAAGLMNSFPCLVVRGICDYSDSHKNKSWQPYAAGTAAAYAKELLLLVPPAKVEMPEDPPAPAMLLNLPRAADTPSNPHERKKAPCLTGTRVELLKKIYAWAYGENSPNIFWLSGLAGTGKSTVAQTVAAECFEKGRLGGSFFFSRSGADVRHAGKFVTSIAAQLADNVSGAKRSLYKALKERDTIIEEPIRSQWHHLILGPMSKLEGNTSSAPYILVVDALDECEGEDGIGEILNLFGLLKKTRLRLFLTSRPEVPIRFPLSEMPTSEHLDFVLHDIKKSTVDNDIRFFLRHELERLARKHSFDKDWPGEQAIDSLVRNASGLFIWAETACRFVEQGRILAPKKLGLILDQNHSTVKGPEQHLDEIYATVLRQSLTNYEGDDAEEVRSTLKELLGGIVILFNSLSIPSLSRLLGQNVGQALDDLHAILDIPKDIRKEPGDALRLHHPSFRDFLLNPGRSEKTGLWVDEEEAHRDLATKCIQVMSDFLTQDMLGISRPGVLKTEVDSHEVEGSLHPEKQYACLYWIQHLHKSGSQLNDDGEVHEFLKEHLLHWLEALGWMQKVSEGFHAIVSLESMISAQRCPRLSEFVHDMKRFVLYNRSAIELAPLQTYCSALVFSPTASLVKRRFQSKMPLWMPGLPQVRDNWDALLHTLEGHSDWVNAVAFSPDGKQLASA</sequence>
<dbReference type="Pfam" id="PF24883">
    <property type="entry name" value="NPHP3_N"/>
    <property type="match status" value="1"/>
</dbReference>
<dbReference type="SUPFAM" id="SSF52540">
    <property type="entry name" value="P-loop containing nucleoside triphosphate hydrolases"/>
    <property type="match status" value="1"/>
</dbReference>
<dbReference type="PANTHER" id="PTHR46082:SF11">
    <property type="entry name" value="AAA+ ATPASE DOMAIN-CONTAINING PROTEIN-RELATED"/>
    <property type="match status" value="1"/>
</dbReference>
<keyword evidence="2" id="KW-0853">WD repeat</keyword>
<dbReference type="Gene3D" id="3.40.50.1580">
    <property type="entry name" value="Nucleoside phosphorylase domain"/>
    <property type="match status" value="1"/>
</dbReference>
<accession>A0A6G1HUC3</accession>
<dbReference type="Gene3D" id="3.40.50.300">
    <property type="entry name" value="P-loop containing nucleotide triphosphate hydrolases"/>
    <property type="match status" value="1"/>
</dbReference>
<dbReference type="InterPro" id="IPR056884">
    <property type="entry name" value="NPHP3-like_N"/>
</dbReference>
<feature type="region of interest" description="Disordered" evidence="3">
    <location>
        <begin position="1"/>
        <end position="60"/>
    </location>
</feature>
<dbReference type="InterPro" id="IPR053137">
    <property type="entry name" value="NLR-like"/>
</dbReference>
<dbReference type="EMBL" id="ML996697">
    <property type="protein sequence ID" value="KAF2399620.1"/>
    <property type="molecule type" value="Genomic_DNA"/>
</dbReference>
<dbReference type="InterPro" id="IPR027417">
    <property type="entry name" value="P-loop_NTPase"/>
</dbReference>
<keyword evidence="1" id="KW-0677">Repeat</keyword>
<dbReference type="AlphaFoldDB" id="A0A6G1HUC3"/>
<protein>
    <submittedName>
        <fullName evidence="6">Uncharacterized protein</fullName>
    </submittedName>
</protein>
<dbReference type="Pfam" id="PF00400">
    <property type="entry name" value="WD40"/>
    <property type="match status" value="1"/>
</dbReference>
<evidence type="ECO:0000256" key="2">
    <source>
        <dbReference type="PROSITE-ProRule" id="PRU00221"/>
    </source>
</evidence>
<dbReference type="Pfam" id="PF01048">
    <property type="entry name" value="PNP_UDP_1"/>
    <property type="match status" value="1"/>
</dbReference>
<evidence type="ECO:0000259" key="5">
    <source>
        <dbReference type="Pfam" id="PF24883"/>
    </source>
</evidence>
<dbReference type="Gene3D" id="2.130.10.10">
    <property type="entry name" value="YVTN repeat-like/Quinoprotein amine dehydrogenase"/>
    <property type="match status" value="1"/>
</dbReference>
<dbReference type="InterPro" id="IPR001680">
    <property type="entry name" value="WD40_rpt"/>
</dbReference>